<keyword evidence="3" id="KW-1185">Reference proteome</keyword>
<reference evidence="2 3" key="1">
    <citation type="submission" date="2017-12" db="EMBL/GenBank/DDBJ databases">
        <authorList>
            <consortium name="DOE Joint Genome Institute"/>
            <person name="Haridas S."/>
            <person name="Kjaerbolling I."/>
            <person name="Vesth T.C."/>
            <person name="Frisvad J.C."/>
            <person name="Nybo J.L."/>
            <person name="Theobald S."/>
            <person name="Kuo A."/>
            <person name="Bowyer P."/>
            <person name="Matsuda Y."/>
            <person name="Mondo S."/>
            <person name="Lyhne E.K."/>
            <person name="Kogle M.E."/>
            <person name="Clum A."/>
            <person name="Lipzen A."/>
            <person name="Salamov A."/>
            <person name="Ngan C.Y."/>
            <person name="Daum C."/>
            <person name="Chiniquy J."/>
            <person name="Barry K."/>
            <person name="LaButti K."/>
            <person name="Simmons B.A."/>
            <person name="Magnuson J.K."/>
            <person name="Mortensen U.H."/>
            <person name="Larsen T.O."/>
            <person name="Grigoriev I.V."/>
            <person name="Baker S.E."/>
            <person name="Andersen M.R."/>
            <person name="Nordberg H.P."/>
            <person name="Cantor M.N."/>
            <person name="Hua S.X."/>
        </authorList>
    </citation>
    <scope>NUCLEOTIDE SEQUENCE [LARGE SCALE GENOMIC DNA]</scope>
    <source>
        <strain evidence="2 3">CBS 102.13</strain>
    </source>
</reference>
<feature type="transmembrane region" description="Helical" evidence="1">
    <location>
        <begin position="107"/>
        <end position="129"/>
    </location>
</feature>
<name>A0A2I2FNX6_ASPCN</name>
<dbReference type="EMBL" id="KZ559118">
    <property type="protein sequence ID" value="PLB42322.1"/>
    <property type="molecule type" value="Genomic_DNA"/>
</dbReference>
<evidence type="ECO:0000313" key="3">
    <source>
        <dbReference type="Proteomes" id="UP000234585"/>
    </source>
</evidence>
<dbReference type="AlphaFoldDB" id="A0A2I2FNX6"/>
<dbReference type="Proteomes" id="UP000234585">
    <property type="component" value="Unassembled WGS sequence"/>
</dbReference>
<sequence>MFWIYPGHVSGCSVIFYSCFLFFFLPLFFVECRLNLYRFDDSYGPPCFSYPSCRHSLCSMIYVENLQDMDRCGKYPTEGFCRGNVVAGSSFWTCLVVVDDLDLYTALAYPLVTFSTLTFLSLPWTLVLLQISIDITSNPSGFL</sequence>
<feature type="transmembrane region" description="Helical" evidence="1">
    <location>
        <begin position="12"/>
        <end position="30"/>
    </location>
</feature>
<keyword evidence="1" id="KW-0472">Membrane</keyword>
<proteinExistence type="predicted"/>
<protein>
    <submittedName>
        <fullName evidence="2">Uncharacterized protein</fullName>
    </submittedName>
</protein>
<keyword evidence="1" id="KW-1133">Transmembrane helix</keyword>
<dbReference type="GeneID" id="36525775"/>
<evidence type="ECO:0000256" key="1">
    <source>
        <dbReference type="SAM" id="Phobius"/>
    </source>
</evidence>
<gene>
    <name evidence="2" type="ORF">BDW47DRAFT_26956</name>
</gene>
<dbReference type="RefSeq" id="XP_024676334.1">
    <property type="nucleotide sequence ID" value="XM_024818615.1"/>
</dbReference>
<organism evidence="2 3">
    <name type="scientific">Aspergillus candidus</name>
    <dbReference type="NCBI Taxonomy" id="41067"/>
    <lineage>
        <taxon>Eukaryota</taxon>
        <taxon>Fungi</taxon>
        <taxon>Dikarya</taxon>
        <taxon>Ascomycota</taxon>
        <taxon>Pezizomycotina</taxon>
        <taxon>Eurotiomycetes</taxon>
        <taxon>Eurotiomycetidae</taxon>
        <taxon>Eurotiales</taxon>
        <taxon>Aspergillaceae</taxon>
        <taxon>Aspergillus</taxon>
        <taxon>Aspergillus subgen. Circumdati</taxon>
    </lineage>
</organism>
<evidence type="ECO:0000313" key="2">
    <source>
        <dbReference type="EMBL" id="PLB42322.1"/>
    </source>
</evidence>
<accession>A0A2I2FNX6</accession>
<keyword evidence="1" id="KW-0812">Transmembrane</keyword>